<sequence>MKKKTKNYYDTFTMDFGLSTVFSSRECTDRWFGHSWGHVGFPQLPRKLWRRYCSRDYPLLFPNWILWFMHFKSSQIQPEEGAS</sequence>
<organism evidence="1 2">
    <name type="scientific">Gossypium mustelinum</name>
    <name type="common">Cotton</name>
    <name type="synonym">Gossypium caicoense</name>
    <dbReference type="NCBI Taxonomy" id="34275"/>
    <lineage>
        <taxon>Eukaryota</taxon>
        <taxon>Viridiplantae</taxon>
        <taxon>Streptophyta</taxon>
        <taxon>Embryophyta</taxon>
        <taxon>Tracheophyta</taxon>
        <taxon>Spermatophyta</taxon>
        <taxon>Magnoliopsida</taxon>
        <taxon>eudicotyledons</taxon>
        <taxon>Gunneridae</taxon>
        <taxon>Pentapetalae</taxon>
        <taxon>rosids</taxon>
        <taxon>malvids</taxon>
        <taxon>Malvales</taxon>
        <taxon>Malvaceae</taxon>
        <taxon>Malvoideae</taxon>
        <taxon>Gossypium</taxon>
    </lineage>
</organism>
<proteinExistence type="predicted"/>
<dbReference type="AlphaFoldDB" id="A0A5D2ZLD8"/>
<dbReference type="EMBL" id="CM017639">
    <property type="protein sequence ID" value="TYJ39528.1"/>
    <property type="molecule type" value="Genomic_DNA"/>
</dbReference>
<evidence type="ECO:0000313" key="2">
    <source>
        <dbReference type="Proteomes" id="UP000323597"/>
    </source>
</evidence>
<dbReference type="Proteomes" id="UP000323597">
    <property type="component" value="Chromosome A04"/>
</dbReference>
<accession>A0A5D2ZLD8</accession>
<keyword evidence="2" id="KW-1185">Reference proteome</keyword>
<reference evidence="1 2" key="1">
    <citation type="submission" date="2019-07" db="EMBL/GenBank/DDBJ databases">
        <title>WGS assembly of Gossypium mustelinum.</title>
        <authorList>
            <person name="Chen Z.J."/>
            <person name="Sreedasyam A."/>
            <person name="Ando A."/>
            <person name="Song Q."/>
            <person name="De L."/>
            <person name="Hulse-Kemp A."/>
            <person name="Ding M."/>
            <person name="Ye W."/>
            <person name="Kirkbride R."/>
            <person name="Jenkins J."/>
            <person name="Plott C."/>
            <person name="Lovell J."/>
            <person name="Lin Y.-M."/>
            <person name="Vaughn R."/>
            <person name="Liu B."/>
            <person name="Li W."/>
            <person name="Simpson S."/>
            <person name="Scheffler B."/>
            <person name="Saski C."/>
            <person name="Grover C."/>
            <person name="Hu G."/>
            <person name="Conover J."/>
            <person name="Carlson J."/>
            <person name="Shu S."/>
            <person name="Boston L."/>
            <person name="Williams M."/>
            <person name="Peterson D."/>
            <person name="Mcgee K."/>
            <person name="Jones D."/>
            <person name="Wendel J."/>
            <person name="Stelly D."/>
            <person name="Grimwood J."/>
            <person name="Schmutz J."/>
        </authorList>
    </citation>
    <scope>NUCLEOTIDE SEQUENCE [LARGE SCALE GENOMIC DNA]</scope>
    <source>
        <strain evidence="1">1408120.09</strain>
    </source>
</reference>
<evidence type="ECO:0000313" key="1">
    <source>
        <dbReference type="EMBL" id="TYJ39528.1"/>
    </source>
</evidence>
<name>A0A5D2ZLD8_GOSMU</name>
<gene>
    <name evidence="1" type="ORF">E1A91_A04G075600v1</name>
</gene>
<protein>
    <submittedName>
        <fullName evidence="1">Uncharacterized protein</fullName>
    </submittedName>
</protein>